<dbReference type="EMBL" id="JARVCO010000004">
    <property type="protein sequence ID" value="MDZ8117761.1"/>
    <property type="molecule type" value="Genomic_DNA"/>
</dbReference>
<keyword evidence="3" id="KW-1185">Reference proteome</keyword>
<evidence type="ECO:0000259" key="1">
    <source>
        <dbReference type="PROSITE" id="PS50835"/>
    </source>
</evidence>
<evidence type="ECO:0000313" key="3">
    <source>
        <dbReference type="Proteomes" id="UP001290861"/>
    </source>
</evidence>
<dbReference type="InterPro" id="IPR007110">
    <property type="entry name" value="Ig-like_dom"/>
</dbReference>
<gene>
    <name evidence="2" type="ORF">P9H32_03915</name>
</gene>
<feature type="domain" description="Ig-like" evidence="1">
    <location>
        <begin position="219"/>
        <end position="342"/>
    </location>
</feature>
<comment type="caution">
    <text evidence="2">The sequence shown here is derived from an EMBL/GenBank/DDBJ whole genome shotgun (WGS) entry which is preliminary data.</text>
</comment>
<organism evidence="2 3">
    <name type="scientific">Pontiella agarivorans</name>
    <dbReference type="NCBI Taxonomy" id="3038953"/>
    <lineage>
        <taxon>Bacteria</taxon>
        <taxon>Pseudomonadati</taxon>
        <taxon>Kiritimatiellota</taxon>
        <taxon>Kiritimatiellia</taxon>
        <taxon>Kiritimatiellales</taxon>
        <taxon>Pontiellaceae</taxon>
        <taxon>Pontiella</taxon>
    </lineage>
</organism>
<proteinExistence type="predicted"/>
<protein>
    <recommendedName>
        <fullName evidence="1">Ig-like domain-containing protein</fullName>
    </recommendedName>
</protein>
<accession>A0ABU5MUY6</accession>
<dbReference type="PROSITE" id="PS50835">
    <property type="entry name" value="IG_LIKE"/>
    <property type="match status" value="1"/>
</dbReference>
<dbReference type="Proteomes" id="UP001290861">
    <property type="component" value="Unassembled WGS sequence"/>
</dbReference>
<sequence length="639" mass="66559">MYKKIMKGRFGAGAVRLLTLSVFILGTEAWAIDIPSPPAGGPPAPVLTGIEISGPASMDEDGAAEFSCTAKYSDLSSAIITPVWSVDADFAAINSSGTLTSDDLIEDQTVTVTAIYDGETASLEITVIDSVPTLTGLTIQGPAQIYEQANATFTCNGSYSDGSSRTVDADWSVSSSAAVIDSAGRLTAGDVSSDSQMLVYAAFGGKSANVALTIKYIPPELVGIMIAGGVSVSEGSSIDLSCVAQFSDGSSSIVEPVWSVNSPYASLSSTGVLTGGNVLSDQAVTVGASYGGFADTHSVLITYVAPALESISIAGPTSIFEESSAQYACTAYYSDGTQKTVSPSWKESSSYISVSGGGLVSTGDVTEDRSARLSASYGGKTAQLNISVLYVEPDLESIVVSGAVIVDEGVSTRYTCIGYYADGTSGTVVPVWSVNSSNAVIGADGWLTAGNVLEDEGIIVTANVGNLSDSIAVSIKFVPPPVVVTGIWIEGTNTMWELDDAELICMASFSDGTTNTVSASWSVASGNASISSGILSAGNVEEDSLLSVTASYAGFQAGHEMNVRYVDTTITYPLIDLEGKTVMATVYEQTADQWYTVGPFEEEIIFERKDPTQWYWISIYETNTVSGESTEIQAGWMHL</sequence>
<dbReference type="RefSeq" id="WP_322607564.1">
    <property type="nucleotide sequence ID" value="NZ_JARVCO010000004.1"/>
</dbReference>
<dbReference type="Gene3D" id="2.60.40.1080">
    <property type="match status" value="4"/>
</dbReference>
<reference evidence="2 3" key="1">
    <citation type="journal article" date="2024" name="Appl. Environ. Microbiol.">
        <title>Pontiella agarivorans sp. nov., a novel marine anaerobic bacterium capable of degrading macroalgal polysaccharides and fixing nitrogen.</title>
        <authorList>
            <person name="Liu N."/>
            <person name="Kivenson V."/>
            <person name="Peng X."/>
            <person name="Cui Z."/>
            <person name="Lankiewicz T.S."/>
            <person name="Gosselin K.M."/>
            <person name="English C.J."/>
            <person name="Blair E.M."/>
            <person name="O'Malley M.A."/>
            <person name="Valentine D.L."/>
        </authorList>
    </citation>
    <scope>NUCLEOTIDE SEQUENCE [LARGE SCALE GENOMIC DNA]</scope>
    <source>
        <strain evidence="2 3">NLcol2</strain>
    </source>
</reference>
<evidence type="ECO:0000313" key="2">
    <source>
        <dbReference type="EMBL" id="MDZ8117761.1"/>
    </source>
</evidence>
<name>A0ABU5MUY6_9BACT</name>